<sequence length="250" mass="27861">MSERRLPTILEREPLVDAVFEVRLGGNPHLADLLPGILFNQLGPRPTLERLATADIPEPIRVSEPNLAFAPVIRLHWREFAISFGSRNVVIACKLPYPKWPRFKDAILDIVDKVSQVGISGPIERYSLKYVNLIQAPTVAEQIQKINLAIRVGDVDVKDDHVSVQVHRTEGETLHIMSVVTGAKGKMADGKLVSGAVVDIDSIRPIQFPDFRTFAENLGEAVETLRTENKIKFFSCLTEATVDEMGPKYD</sequence>
<dbReference type="Proteomes" id="UP001595973">
    <property type="component" value="Unassembled WGS sequence"/>
</dbReference>
<evidence type="ECO:0000313" key="2">
    <source>
        <dbReference type="Proteomes" id="UP001595973"/>
    </source>
</evidence>
<gene>
    <name evidence="1" type="ORF">ACFO5X_10965</name>
</gene>
<dbReference type="InterPro" id="IPR026349">
    <property type="entry name" value="CHP04255"/>
</dbReference>
<organism evidence="1 2">
    <name type="scientific">Seohaeicola nanhaiensis</name>
    <dbReference type="NCBI Taxonomy" id="1387282"/>
    <lineage>
        <taxon>Bacteria</taxon>
        <taxon>Pseudomonadati</taxon>
        <taxon>Pseudomonadota</taxon>
        <taxon>Alphaproteobacteria</taxon>
        <taxon>Rhodobacterales</taxon>
        <taxon>Roseobacteraceae</taxon>
        <taxon>Seohaeicola</taxon>
    </lineage>
</organism>
<comment type="caution">
    <text evidence="1">The sequence shown here is derived from an EMBL/GenBank/DDBJ whole genome shotgun (WGS) entry which is preliminary data.</text>
</comment>
<dbReference type="EMBL" id="JBHSGI010000009">
    <property type="protein sequence ID" value="MFC4669076.1"/>
    <property type="molecule type" value="Genomic_DNA"/>
</dbReference>
<accession>A0ABV9KHN7</accession>
<keyword evidence="2" id="KW-1185">Reference proteome</keyword>
<reference evidence="2" key="1">
    <citation type="journal article" date="2019" name="Int. J. Syst. Evol. Microbiol.">
        <title>The Global Catalogue of Microorganisms (GCM) 10K type strain sequencing project: providing services to taxonomists for standard genome sequencing and annotation.</title>
        <authorList>
            <consortium name="The Broad Institute Genomics Platform"/>
            <consortium name="The Broad Institute Genome Sequencing Center for Infectious Disease"/>
            <person name="Wu L."/>
            <person name="Ma J."/>
        </authorList>
    </citation>
    <scope>NUCLEOTIDE SEQUENCE [LARGE SCALE GENOMIC DNA]</scope>
    <source>
        <strain evidence="2">CGMCC 4.7283</strain>
    </source>
</reference>
<dbReference type="RefSeq" id="WP_380717485.1">
    <property type="nucleotide sequence ID" value="NZ_JBHSGI010000009.1"/>
</dbReference>
<dbReference type="NCBIfam" id="TIGR04255">
    <property type="entry name" value="sporadTIGR04255"/>
    <property type="match status" value="1"/>
</dbReference>
<name>A0ABV9KHN7_9RHOB</name>
<proteinExistence type="predicted"/>
<protein>
    <submittedName>
        <fullName evidence="1">TIGR04255 family protein</fullName>
    </submittedName>
</protein>
<evidence type="ECO:0000313" key="1">
    <source>
        <dbReference type="EMBL" id="MFC4669076.1"/>
    </source>
</evidence>